<proteinExistence type="predicted"/>
<evidence type="ECO:0000313" key="1">
    <source>
        <dbReference type="EMBL" id="KAI7842206.1"/>
    </source>
</evidence>
<reference evidence="1" key="1">
    <citation type="submission" date="2020-11" db="EMBL/GenBank/DDBJ databases">
        <title>Chlorella ohadii genome sequencing and assembly.</title>
        <authorList>
            <person name="Murik O."/>
            <person name="Treves H."/>
            <person name="Kedem I."/>
            <person name="Shotland Y."/>
            <person name="Kaplan A."/>
        </authorList>
    </citation>
    <scope>NUCLEOTIDE SEQUENCE</scope>
    <source>
        <strain evidence="1">1</strain>
    </source>
</reference>
<dbReference type="Proteomes" id="UP001205105">
    <property type="component" value="Unassembled WGS sequence"/>
</dbReference>
<gene>
    <name evidence="1" type="ORF">COHA_004119</name>
</gene>
<organism evidence="1 2">
    <name type="scientific">Chlorella ohadii</name>
    <dbReference type="NCBI Taxonomy" id="2649997"/>
    <lineage>
        <taxon>Eukaryota</taxon>
        <taxon>Viridiplantae</taxon>
        <taxon>Chlorophyta</taxon>
        <taxon>core chlorophytes</taxon>
        <taxon>Trebouxiophyceae</taxon>
        <taxon>Chlorellales</taxon>
        <taxon>Chlorellaceae</taxon>
        <taxon>Chlorella clade</taxon>
        <taxon>Chlorella</taxon>
    </lineage>
</organism>
<dbReference type="EMBL" id="JADXDR010000054">
    <property type="protein sequence ID" value="KAI7842206.1"/>
    <property type="molecule type" value="Genomic_DNA"/>
</dbReference>
<comment type="caution">
    <text evidence="1">The sequence shown here is derived from an EMBL/GenBank/DDBJ whole genome shotgun (WGS) entry which is preliminary data.</text>
</comment>
<name>A0AAD5DTX7_9CHLO</name>
<dbReference type="PANTHER" id="PTHR15827:SF2">
    <property type="entry name" value="CYCLIN-DEPENDENT KINASE 2-INTERACTING PROTEIN"/>
    <property type="match status" value="1"/>
</dbReference>
<keyword evidence="2" id="KW-1185">Reference proteome</keyword>
<sequence length="174" mass="18036">MVTPLELRNAKREAQRAVRLAVNAIHSSLDAWKAVVSSGKAAATTLTNAALTQLHLPVLPLGLLGDVPGLRAAAEAKLRLQQDEALATLSACLESLREAVSGLAAAADSLRQLAERDAAAPVLAEAPVFASLPLHLVAAMLAEVHAQHQAELGIKAAVLRGCQQTVGEWAALLG</sequence>
<accession>A0AAD5DTX7</accession>
<dbReference type="AlphaFoldDB" id="A0AAD5DTX7"/>
<protein>
    <submittedName>
        <fullName evidence="1">Uncharacterized protein</fullName>
    </submittedName>
</protein>
<evidence type="ECO:0000313" key="2">
    <source>
        <dbReference type="Proteomes" id="UP001205105"/>
    </source>
</evidence>
<dbReference type="PANTHER" id="PTHR15827">
    <property type="entry name" value="CYCLIN-DEPENDENT KINASE 2-INTERACTING PROTEIN"/>
    <property type="match status" value="1"/>
</dbReference>